<dbReference type="GO" id="GO:0016042">
    <property type="term" value="P:lipid catabolic process"/>
    <property type="evidence" value="ECO:0007669"/>
    <property type="project" value="InterPro"/>
</dbReference>
<evidence type="ECO:0000313" key="2">
    <source>
        <dbReference type="Proteomes" id="UP000095282"/>
    </source>
</evidence>
<dbReference type="AlphaFoldDB" id="A0A1I7UMV7"/>
<evidence type="ECO:0000256" key="1">
    <source>
        <dbReference type="SAM" id="SignalP"/>
    </source>
</evidence>
<dbReference type="Gene3D" id="3.40.50.1820">
    <property type="entry name" value="alpha/beta hydrolase"/>
    <property type="match status" value="1"/>
</dbReference>
<keyword evidence="2" id="KW-1185">Reference proteome</keyword>
<dbReference type="InterPro" id="IPR002918">
    <property type="entry name" value="Lipase_EstA/Esterase_EstB"/>
</dbReference>
<evidence type="ECO:0000313" key="3">
    <source>
        <dbReference type="WBParaSite" id="Csp11.Scaffold630.g17564.t1"/>
    </source>
</evidence>
<dbReference type="WBParaSite" id="Csp11.Scaffold630.g17564.t1">
    <property type="protein sequence ID" value="Csp11.Scaffold630.g17564.t1"/>
    <property type="gene ID" value="Csp11.Scaffold630.g17564"/>
</dbReference>
<keyword evidence="1" id="KW-0732">Signal</keyword>
<accession>A0A1I7UMV7</accession>
<name>A0A1I7UMV7_9PELO</name>
<dbReference type="FunFam" id="3.40.50.1820:FF:000191">
    <property type="entry name" value="LIPaSe related"/>
    <property type="match status" value="1"/>
</dbReference>
<feature type="chain" id="PRO_5009309097" evidence="1">
    <location>
        <begin position="19"/>
        <end position="321"/>
    </location>
</feature>
<dbReference type="eggNOG" id="ENOG502QSTS">
    <property type="taxonomic scope" value="Eukaryota"/>
</dbReference>
<feature type="signal peptide" evidence="1">
    <location>
        <begin position="1"/>
        <end position="18"/>
    </location>
</feature>
<dbReference type="Pfam" id="PF01674">
    <property type="entry name" value="Lipase_2"/>
    <property type="match status" value="1"/>
</dbReference>
<proteinExistence type="predicted"/>
<dbReference type="SUPFAM" id="SSF53474">
    <property type="entry name" value="alpha/beta-Hydrolases"/>
    <property type="match status" value="1"/>
</dbReference>
<dbReference type="STRING" id="1561998.A0A1I7UMV7"/>
<protein>
    <submittedName>
        <fullName evidence="3">Lipase</fullName>
    </submittedName>
</protein>
<sequence>MFFAFILVLVCIGQASTALTGPLSPNFQSWLTSNGYSSYDFTRSDYGTKGSYGGFTKTSIKASKTPVIFLHGNSDSALKTSSMATGWDNSIAYFETKGYTSAELYATSWQDNNPIKAGTRTHNCKDLTRLRKFFEAVLAYTGFSKVSVVSHSMGVTLGRKVINGGTVNATDGTCNLGNSISSNIDVFVGIAGANYGLCNCAGTIGSLSATCNKKNGFWPGDACGLYTSSYCGLSATPCNGLSTYSHFLNEMNTSNQKEASYLFSLWSKADDLIGNSDIVWGRPTSLIPLSDGKIIYDSFTHMQSKENTAADQYKLVTSKKV</sequence>
<dbReference type="GO" id="GO:0016298">
    <property type="term" value="F:lipase activity"/>
    <property type="evidence" value="ECO:0007669"/>
    <property type="project" value="TreeGrafter"/>
</dbReference>
<dbReference type="PANTHER" id="PTHR32015">
    <property type="entry name" value="FASTING INDUCED LIPASE"/>
    <property type="match status" value="1"/>
</dbReference>
<dbReference type="PANTHER" id="PTHR32015:SF1">
    <property type="entry name" value="LIPASE"/>
    <property type="match status" value="1"/>
</dbReference>
<reference evidence="3" key="1">
    <citation type="submission" date="2016-11" db="UniProtKB">
        <authorList>
            <consortium name="WormBaseParasite"/>
        </authorList>
    </citation>
    <scope>IDENTIFICATION</scope>
</reference>
<organism evidence="2 3">
    <name type="scientific">Caenorhabditis tropicalis</name>
    <dbReference type="NCBI Taxonomy" id="1561998"/>
    <lineage>
        <taxon>Eukaryota</taxon>
        <taxon>Metazoa</taxon>
        <taxon>Ecdysozoa</taxon>
        <taxon>Nematoda</taxon>
        <taxon>Chromadorea</taxon>
        <taxon>Rhabditida</taxon>
        <taxon>Rhabditina</taxon>
        <taxon>Rhabditomorpha</taxon>
        <taxon>Rhabditoidea</taxon>
        <taxon>Rhabditidae</taxon>
        <taxon>Peloderinae</taxon>
        <taxon>Caenorhabditis</taxon>
    </lineage>
</organism>
<dbReference type="Proteomes" id="UP000095282">
    <property type="component" value="Unplaced"/>
</dbReference>
<dbReference type="InterPro" id="IPR029058">
    <property type="entry name" value="AB_hydrolase_fold"/>
</dbReference>